<accession>A0ACC0BWC2</accession>
<gene>
    <name evidence="1" type="ORF">M9H77_07938</name>
</gene>
<keyword evidence="2" id="KW-1185">Reference proteome</keyword>
<protein>
    <submittedName>
        <fullName evidence="1">Uncharacterized protein</fullName>
    </submittedName>
</protein>
<comment type="caution">
    <text evidence="1">The sequence shown here is derived from an EMBL/GenBank/DDBJ whole genome shotgun (WGS) entry which is preliminary data.</text>
</comment>
<name>A0ACC0BWC2_CATRO</name>
<organism evidence="1 2">
    <name type="scientific">Catharanthus roseus</name>
    <name type="common">Madagascar periwinkle</name>
    <name type="synonym">Vinca rosea</name>
    <dbReference type="NCBI Taxonomy" id="4058"/>
    <lineage>
        <taxon>Eukaryota</taxon>
        <taxon>Viridiplantae</taxon>
        <taxon>Streptophyta</taxon>
        <taxon>Embryophyta</taxon>
        <taxon>Tracheophyta</taxon>
        <taxon>Spermatophyta</taxon>
        <taxon>Magnoliopsida</taxon>
        <taxon>eudicotyledons</taxon>
        <taxon>Gunneridae</taxon>
        <taxon>Pentapetalae</taxon>
        <taxon>asterids</taxon>
        <taxon>lamiids</taxon>
        <taxon>Gentianales</taxon>
        <taxon>Apocynaceae</taxon>
        <taxon>Rauvolfioideae</taxon>
        <taxon>Vinceae</taxon>
        <taxon>Catharanthinae</taxon>
        <taxon>Catharanthus</taxon>
    </lineage>
</organism>
<evidence type="ECO:0000313" key="1">
    <source>
        <dbReference type="EMBL" id="KAI5676988.1"/>
    </source>
</evidence>
<sequence length="160" mass="17705">MIMQFHKNSSRNLGSLSESSHISAASTPECKETCNATVGLDRQGLNPTTSQTLYERSITKQPLSQNWSKQATGSWGTYQVCPGTNLNFKPLLALYKAAVPPQSMMRCPRRPIGPHLPRSTPFLKWIHSPESESSMPSEEDLVRGTSYVQCNPLALPNTRS</sequence>
<reference evidence="2" key="1">
    <citation type="journal article" date="2023" name="Nat. Plants">
        <title>Single-cell RNA sequencing provides a high-resolution roadmap for understanding the multicellular compartmentation of specialized metabolism.</title>
        <authorList>
            <person name="Sun S."/>
            <person name="Shen X."/>
            <person name="Li Y."/>
            <person name="Li Y."/>
            <person name="Wang S."/>
            <person name="Li R."/>
            <person name="Zhang H."/>
            <person name="Shen G."/>
            <person name="Guo B."/>
            <person name="Wei J."/>
            <person name="Xu J."/>
            <person name="St-Pierre B."/>
            <person name="Chen S."/>
            <person name="Sun C."/>
        </authorList>
    </citation>
    <scope>NUCLEOTIDE SEQUENCE [LARGE SCALE GENOMIC DNA]</scope>
</reference>
<evidence type="ECO:0000313" key="2">
    <source>
        <dbReference type="Proteomes" id="UP001060085"/>
    </source>
</evidence>
<dbReference type="Proteomes" id="UP001060085">
    <property type="component" value="Linkage Group LG02"/>
</dbReference>
<proteinExistence type="predicted"/>
<dbReference type="EMBL" id="CM044702">
    <property type="protein sequence ID" value="KAI5676988.1"/>
    <property type="molecule type" value="Genomic_DNA"/>
</dbReference>